<evidence type="ECO:0000313" key="1">
    <source>
        <dbReference type="EMBL" id="SHH85257.1"/>
    </source>
</evidence>
<dbReference type="EMBL" id="FQXJ01000005">
    <property type="protein sequence ID" value="SHH85257.1"/>
    <property type="molecule type" value="Genomic_DNA"/>
</dbReference>
<keyword evidence="2" id="KW-1185">Reference proteome</keyword>
<organism evidence="1 2">
    <name type="scientific">Desulfosporosinus lacus DSM 15449</name>
    <dbReference type="NCBI Taxonomy" id="1121420"/>
    <lineage>
        <taxon>Bacteria</taxon>
        <taxon>Bacillati</taxon>
        <taxon>Bacillota</taxon>
        <taxon>Clostridia</taxon>
        <taxon>Eubacteriales</taxon>
        <taxon>Desulfitobacteriaceae</taxon>
        <taxon>Desulfosporosinus</taxon>
    </lineage>
</organism>
<protein>
    <submittedName>
        <fullName evidence="1">Uncharacterized protein</fullName>
    </submittedName>
</protein>
<evidence type="ECO:0000313" key="2">
    <source>
        <dbReference type="Proteomes" id="UP000183954"/>
    </source>
</evidence>
<name>A0A1M5WCT7_9FIRM</name>
<accession>A0A1M5WCT7</accession>
<proteinExistence type="predicted"/>
<dbReference type="Proteomes" id="UP000183954">
    <property type="component" value="Unassembled WGS sequence"/>
</dbReference>
<dbReference type="AlphaFoldDB" id="A0A1M5WCT7"/>
<gene>
    <name evidence="1" type="ORF">SAMN02746098_01558</name>
</gene>
<reference evidence="2" key="1">
    <citation type="submission" date="2016-11" db="EMBL/GenBank/DDBJ databases">
        <authorList>
            <person name="Varghese N."/>
            <person name="Submissions S."/>
        </authorList>
    </citation>
    <scope>NUCLEOTIDE SEQUENCE [LARGE SCALE GENOMIC DNA]</scope>
    <source>
        <strain evidence="2">DSM 15449</strain>
    </source>
</reference>
<sequence length="53" mass="6156">MNINKPNFESILEEWTISEILKWSILKTSITIDRLPILETQGKVFSSSQEHLP</sequence>